<proteinExistence type="predicted"/>
<gene>
    <name evidence="1" type="ORF">VFPPC_18249</name>
</gene>
<name>A0A219AQH3_METCM</name>
<dbReference type="KEGG" id="pchm:VFPPC_18249"/>
<keyword evidence="2" id="KW-1185">Reference proteome</keyword>
<protein>
    <submittedName>
        <fullName evidence="1">Uncharacterized protein</fullName>
    </submittedName>
</protein>
<dbReference type="GeneID" id="33937086"/>
<dbReference type="AlphaFoldDB" id="A0A219AQH3"/>
<reference evidence="1 2" key="1">
    <citation type="journal article" date="2016" name="PLoS Pathog.">
        <title>Biosynthesis of antibiotic leucinostatins in bio-control fungus Purpureocillium lilacinum and their inhibition on phytophthora revealed by genome mining.</title>
        <authorList>
            <person name="Wang G."/>
            <person name="Liu Z."/>
            <person name="Lin R."/>
            <person name="Li E."/>
            <person name="Mao Z."/>
            <person name="Ling J."/>
            <person name="Yang Y."/>
            <person name="Yin W.B."/>
            <person name="Xie B."/>
        </authorList>
    </citation>
    <scope>NUCLEOTIDE SEQUENCE [LARGE SCALE GENOMIC DNA]</scope>
    <source>
        <strain evidence="1">170</strain>
    </source>
</reference>
<dbReference type="Proteomes" id="UP000078397">
    <property type="component" value="Unassembled WGS sequence"/>
</dbReference>
<organism evidence="1 2">
    <name type="scientific">Pochonia chlamydosporia 170</name>
    <dbReference type="NCBI Taxonomy" id="1380566"/>
    <lineage>
        <taxon>Eukaryota</taxon>
        <taxon>Fungi</taxon>
        <taxon>Dikarya</taxon>
        <taxon>Ascomycota</taxon>
        <taxon>Pezizomycotina</taxon>
        <taxon>Sordariomycetes</taxon>
        <taxon>Hypocreomycetidae</taxon>
        <taxon>Hypocreales</taxon>
        <taxon>Clavicipitaceae</taxon>
        <taxon>Pochonia</taxon>
    </lineage>
</organism>
<evidence type="ECO:0000313" key="1">
    <source>
        <dbReference type="EMBL" id="OWT43030.1"/>
    </source>
</evidence>
<evidence type="ECO:0000313" key="2">
    <source>
        <dbReference type="Proteomes" id="UP000078397"/>
    </source>
</evidence>
<sequence>MSAWTTGRANVLFNGQPICLCGHTPKARTEKTSADLRLHDHLFHRSKQEQ</sequence>
<dbReference type="EMBL" id="LSBJ02000004">
    <property type="protein sequence ID" value="OWT43030.1"/>
    <property type="molecule type" value="Genomic_DNA"/>
</dbReference>
<accession>A0A219AQH3</accession>
<dbReference type="RefSeq" id="XP_022285485.1">
    <property type="nucleotide sequence ID" value="XM_022429892.1"/>
</dbReference>
<comment type="caution">
    <text evidence="1">The sequence shown here is derived from an EMBL/GenBank/DDBJ whole genome shotgun (WGS) entry which is preliminary data.</text>
</comment>